<dbReference type="EMBL" id="PEBV01000004">
    <property type="protein sequence ID" value="PTQ54395.1"/>
    <property type="molecule type" value="Genomic_DNA"/>
</dbReference>
<dbReference type="RefSeq" id="WP_066197361.1">
    <property type="nucleotide sequence ID" value="NZ_JBDOQL010000229.1"/>
</dbReference>
<protein>
    <submittedName>
        <fullName evidence="4">Uncharacterized protein</fullName>
    </submittedName>
</protein>
<dbReference type="Proteomes" id="UP000244180">
    <property type="component" value="Unassembled WGS sequence"/>
</dbReference>
<organism evidence="4 6">
    <name type="scientific">Hydrogenibacillus schlegelii</name>
    <name type="common">Bacillus schlegelii</name>
    <dbReference type="NCBI Taxonomy" id="1484"/>
    <lineage>
        <taxon>Bacteria</taxon>
        <taxon>Bacillati</taxon>
        <taxon>Bacillota</taxon>
        <taxon>Bacilli</taxon>
        <taxon>Bacillales</taxon>
        <taxon>Bacillales Family X. Incertae Sedis</taxon>
        <taxon>Hydrogenibacillus</taxon>
    </lineage>
</organism>
<dbReference type="STRING" id="1484.SA87_10895"/>
<feature type="compositionally biased region" description="Basic and acidic residues" evidence="1">
    <location>
        <begin position="188"/>
        <end position="197"/>
    </location>
</feature>
<dbReference type="EMBL" id="JAHHQF010000071">
    <property type="protein sequence ID" value="MBT9283020.1"/>
    <property type="molecule type" value="Genomic_DNA"/>
</dbReference>
<dbReference type="Proteomes" id="UP000748108">
    <property type="component" value="Unassembled WGS sequence"/>
</dbReference>
<evidence type="ECO:0000313" key="5">
    <source>
        <dbReference type="Proteomes" id="UP000243024"/>
    </source>
</evidence>
<evidence type="ECO:0000313" key="2">
    <source>
        <dbReference type="EMBL" id="MBT9283020.1"/>
    </source>
</evidence>
<comment type="caution">
    <text evidence="4">The sequence shown here is derived from an EMBL/GenBank/DDBJ whole genome shotgun (WGS) entry which is preliminary data.</text>
</comment>
<feature type="region of interest" description="Disordered" evidence="1">
    <location>
        <begin position="173"/>
        <end position="197"/>
    </location>
</feature>
<keyword evidence="5" id="KW-1185">Reference proteome</keyword>
<dbReference type="EMBL" id="JXBB01000001">
    <property type="protein sequence ID" value="OAR05401.1"/>
    <property type="molecule type" value="Genomic_DNA"/>
</dbReference>
<evidence type="ECO:0000313" key="6">
    <source>
        <dbReference type="Proteomes" id="UP000244180"/>
    </source>
</evidence>
<reference evidence="2" key="3">
    <citation type="journal article" date="2021" name="Microbiology">
        <title>Metagenomic Analysis of the Microbial Community in the Underground Coal Fire Area (Kemerovo Region, Russia) Revealed Predominance of Thermophilic Members of the Phyla Deinococcus-thermus, Aquificae, and Firmicutes.</title>
        <authorList>
            <person name="Kadnikov V."/>
            <person name="Mardanov A.V."/>
            <person name="Beletsky A.V."/>
            <person name="Karnachuk O.V."/>
            <person name="Ravin N.V."/>
        </authorList>
    </citation>
    <scope>NUCLEOTIDE SEQUENCE</scope>
    <source>
        <strain evidence="2">RBS10-49</strain>
    </source>
</reference>
<gene>
    <name evidence="4" type="ORF">HSCHL_0314</name>
    <name evidence="2" type="ORF">KM312_10320</name>
    <name evidence="3" type="ORF">SA87_10895</name>
</gene>
<sequence length="197" mass="22040">MADRSNRKAKWEAIRRFVETGVQDPGRLALLSFLAGRLERVRLMHSLEFSDIGVKLSTRRSGLWPRVLYEGFIRGVPIPDPILFVAAMVDDDAPIDVVLDFDGVEEAEWYARVAYRDARDPRLDPERAKVELRAAIDRALDIYQAAREQLDSSFIEMARRDIERLSAELRSLSAAGTGPAAEGNAGAPREEGRDDGT</sequence>
<name>A0A132MFZ2_HYDSH</name>
<evidence type="ECO:0000313" key="3">
    <source>
        <dbReference type="EMBL" id="OAR05401.1"/>
    </source>
</evidence>
<reference evidence="4 6" key="2">
    <citation type="submission" date="2017-08" db="EMBL/GenBank/DDBJ databases">
        <title>Burning lignite coal seam in the remote Altai Mountains harbors a hydrogen-driven thermophilic microbial community.</title>
        <authorList>
            <person name="Kadnikov V.V."/>
            <person name="Mardanov A.V."/>
            <person name="Ivasenko D."/>
            <person name="Beletsky A.V."/>
            <person name="Karnachuk O.V."/>
            <person name="Ravin N.V."/>
        </authorList>
    </citation>
    <scope>NUCLEOTIDE SEQUENCE [LARGE SCALE GENOMIC DNA]</scope>
    <source>
        <strain evidence="4">AL33</strain>
    </source>
</reference>
<evidence type="ECO:0000313" key="4">
    <source>
        <dbReference type="EMBL" id="PTQ54395.1"/>
    </source>
</evidence>
<reference evidence="3 5" key="1">
    <citation type="submission" date="2015-09" db="EMBL/GenBank/DDBJ databases">
        <title>Draft genome sequence of Hydrogenibacillus schlegelii DSM 2000.</title>
        <authorList>
            <person name="Hemp J."/>
        </authorList>
    </citation>
    <scope>NUCLEOTIDE SEQUENCE [LARGE SCALE GENOMIC DNA]</scope>
    <source>
        <strain evidence="3 5">MA 48</strain>
    </source>
</reference>
<dbReference type="AlphaFoldDB" id="A0A132MFZ2"/>
<proteinExistence type="predicted"/>
<accession>A0A132MFZ2</accession>
<evidence type="ECO:0000256" key="1">
    <source>
        <dbReference type="SAM" id="MobiDB-lite"/>
    </source>
</evidence>
<dbReference type="Proteomes" id="UP000243024">
    <property type="component" value="Unassembled WGS sequence"/>
</dbReference>